<dbReference type="EMBL" id="LVJE01000003">
    <property type="protein sequence ID" value="OAB30536.1"/>
    <property type="molecule type" value="Genomic_DNA"/>
</dbReference>
<dbReference type="OrthoDB" id="8765545at2"/>
<name>A0A167ZK96_9FLAO</name>
<accession>A0A167ZK96</accession>
<comment type="caution">
    <text evidence="1">The sequence shown here is derived from an EMBL/GenBank/DDBJ whole genome shotgun (WGS) entry which is preliminary data.</text>
</comment>
<protein>
    <recommendedName>
        <fullName evidence="3">Histidine kinase/HSP90-like ATPase domain-containing protein</fullName>
    </recommendedName>
</protein>
<evidence type="ECO:0008006" key="3">
    <source>
        <dbReference type="Google" id="ProtNLM"/>
    </source>
</evidence>
<dbReference type="InterPro" id="IPR036890">
    <property type="entry name" value="HATPase_C_sf"/>
</dbReference>
<dbReference type="Pfam" id="PF13589">
    <property type="entry name" value="HATPase_c_3"/>
    <property type="match status" value="1"/>
</dbReference>
<evidence type="ECO:0000313" key="1">
    <source>
        <dbReference type="EMBL" id="OAB30536.1"/>
    </source>
</evidence>
<dbReference type="AlphaFoldDB" id="A0A167ZK96"/>
<sequence length="691" mass="81547">MQVTQHTKKMKSTTKKITTNTRVIKDLLTRYRDTFQAFRELINNSLQAESKNIEINIEYVNEANIKSPIKSIEIKDDGIGVPFNEFDNRILEIGTTSKALGQGIGRFSSLQIGELMHIETVGFDSDKKQFSQTKFSMDTLDFNDAQLEETEFKVAYEYFTERRNPYYKVIIEQLHHNKQEKLAKRNKIHENFLQNNIDQAIFEHYPFEIFHNSVNFIVNGKTLKREHFVIDKPSKKTIDYTDKKGKTHKLNFYFYNINSALNKVKVFFQTDNAGLKSVAHEYTYSSDWYTPDLGTWFIYIESPMLNTDLFRNLDLETLGEAEINNLKNTIKETINDFFKAKNKRFEKFLKNLEKDRYYPYQNNEYPASKSQEILFKKIAYLLEDEHRLIQKDDKIRNFLYPLLDKAIGNGNIEYIFKKVLKLSEESLEKFHNLLEKTDLEDVVHFASVIAEKTEFLEFLHELTYGEISKHLKERSQLHKIVEDQLWLFGENYNAAPKLWSDKKIGNILIELRKKYFDYEPTEEDDNLIELDKGGLNDITDLFFFNEKITDSDVKEIMVVELKSPKCAISKKELNQIDEYAFTIEQNSALPNEKVKYKLILISSRLTKFAKSQVKSRRLNFPDNPFLYDKKTEKNIEVYVMEWSELIEQNNRKLGYLANKLDIKDKAVKIKFEKEYAELIDEKISAQLRLVK</sequence>
<proteinExistence type="predicted"/>
<reference evidence="1 2" key="1">
    <citation type="submission" date="2016-03" db="EMBL/GenBank/DDBJ databases">
        <title>Draft genome sequence of Flavobacterium fryxellicola DSM 16209.</title>
        <authorList>
            <person name="Shin S.-K."/>
            <person name="Yi H."/>
        </authorList>
    </citation>
    <scope>NUCLEOTIDE SEQUENCE [LARGE SCALE GENOMIC DNA]</scope>
    <source>
        <strain evidence="1 2">DSM 16209</strain>
    </source>
</reference>
<dbReference type="SUPFAM" id="SSF55874">
    <property type="entry name" value="ATPase domain of HSP90 chaperone/DNA topoisomerase II/histidine kinase"/>
    <property type="match status" value="1"/>
</dbReference>
<dbReference type="Proteomes" id="UP000077164">
    <property type="component" value="Unassembled WGS sequence"/>
</dbReference>
<keyword evidence="2" id="KW-1185">Reference proteome</keyword>
<dbReference type="Gene3D" id="3.30.565.10">
    <property type="entry name" value="Histidine kinase-like ATPase, C-terminal domain"/>
    <property type="match status" value="1"/>
</dbReference>
<gene>
    <name evidence="1" type="ORF">FBFR_01690</name>
</gene>
<evidence type="ECO:0000313" key="2">
    <source>
        <dbReference type="Proteomes" id="UP000077164"/>
    </source>
</evidence>
<dbReference type="STRING" id="249352.SAMN05444395_11114"/>
<organism evidence="1 2">
    <name type="scientific">Flavobacterium fryxellicola</name>
    <dbReference type="NCBI Taxonomy" id="249352"/>
    <lineage>
        <taxon>Bacteria</taxon>
        <taxon>Pseudomonadati</taxon>
        <taxon>Bacteroidota</taxon>
        <taxon>Flavobacteriia</taxon>
        <taxon>Flavobacteriales</taxon>
        <taxon>Flavobacteriaceae</taxon>
        <taxon>Flavobacterium</taxon>
    </lineage>
</organism>